<reference evidence="3" key="1">
    <citation type="journal article" date="2019" name="Int. J. Syst. Evol. Microbiol.">
        <title>The Global Catalogue of Microorganisms (GCM) 10K type strain sequencing project: providing services to taxonomists for standard genome sequencing and annotation.</title>
        <authorList>
            <consortium name="The Broad Institute Genomics Platform"/>
            <consortium name="The Broad Institute Genome Sequencing Center for Infectious Disease"/>
            <person name="Wu L."/>
            <person name="Ma J."/>
        </authorList>
    </citation>
    <scope>NUCLEOTIDE SEQUENCE [LARGE SCALE GENOMIC DNA]</scope>
    <source>
        <strain evidence="3">CAIM 431</strain>
    </source>
</reference>
<proteinExistence type="predicted"/>
<keyword evidence="1" id="KW-1133">Transmembrane helix</keyword>
<keyword evidence="1" id="KW-0812">Transmembrane</keyword>
<feature type="transmembrane region" description="Helical" evidence="1">
    <location>
        <begin position="6"/>
        <end position="26"/>
    </location>
</feature>
<organism evidence="2 3">
    <name type="scientific">Luteococcus peritonei</name>
    <dbReference type="NCBI Taxonomy" id="88874"/>
    <lineage>
        <taxon>Bacteria</taxon>
        <taxon>Bacillati</taxon>
        <taxon>Actinomycetota</taxon>
        <taxon>Actinomycetes</taxon>
        <taxon>Propionibacteriales</taxon>
        <taxon>Propionibacteriaceae</taxon>
        <taxon>Luteococcus</taxon>
    </lineage>
</organism>
<gene>
    <name evidence="2" type="ORF">ACFSCS_11645</name>
</gene>
<evidence type="ECO:0000313" key="2">
    <source>
        <dbReference type="EMBL" id="MFD1890829.1"/>
    </source>
</evidence>
<protein>
    <submittedName>
        <fullName evidence="2">Uncharacterized protein</fullName>
    </submittedName>
</protein>
<accession>A0ABW4RXM0</accession>
<sequence>MTAVYISMFLIILVALAVWGVVAVGMHGAGKERAPKLANQLAEAARHMNGDAEPPQALVDLMPKQLADSQR</sequence>
<dbReference type="Proteomes" id="UP001597326">
    <property type="component" value="Unassembled WGS sequence"/>
</dbReference>
<evidence type="ECO:0000313" key="3">
    <source>
        <dbReference type="Proteomes" id="UP001597326"/>
    </source>
</evidence>
<keyword evidence="1" id="KW-0472">Membrane</keyword>
<dbReference type="EMBL" id="JBHUFZ010000027">
    <property type="protein sequence ID" value="MFD1890829.1"/>
    <property type="molecule type" value="Genomic_DNA"/>
</dbReference>
<dbReference type="RefSeq" id="WP_343875202.1">
    <property type="nucleotide sequence ID" value="NZ_BAAAIX010000029.1"/>
</dbReference>
<comment type="caution">
    <text evidence="2">The sequence shown here is derived from an EMBL/GenBank/DDBJ whole genome shotgun (WGS) entry which is preliminary data.</text>
</comment>
<keyword evidence="3" id="KW-1185">Reference proteome</keyword>
<name>A0ABW4RXM0_9ACTN</name>
<evidence type="ECO:0000256" key="1">
    <source>
        <dbReference type="SAM" id="Phobius"/>
    </source>
</evidence>